<evidence type="ECO:0000313" key="3">
    <source>
        <dbReference type="Proteomes" id="UP000626148"/>
    </source>
</evidence>
<feature type="region of interest" description="Disordered" evidence="1">
    <location>
        <begin position="83"/>
        <end position="106"/>
    </location>
</feature>
<dbReference type="RefSeq" id="WP_189607506.1">
    <property type="nucleotide sequence ID" value="NZ_BMXR01000002.1"/>
</dbReference>
<gene>
    <name evidence="2" type="ORF">GCM10007392_11260</name>
</gene>
<reference evidence="2" key="1">
    <citation type="journal article" date="2014" name="Int. J. Syst. Evol. Microbiol.">
        <title>Complete genome sequence of Corynebacterium casei LMG S-19264T (=DSM 44701T), isolated from a smear-ripened cheese.</title>
        <authorList>
            <consortium name="US DOE Joint Genome Institute (JGI-PGF)"/>
            <person name="Walter F."/>
            <person name="Albersmeier A."/>
            <person name="Kalinowski J."/>
            <person name="Ruckert C."/>
        </authorList>
    </citation>
    <scope>NUCLEOTIDE SEQUENCE</scope>
    <source>
        <strain evidence="2">KCTC 22169</strain>
    </source>
</reference>
<accession>A0A918N6G1</accession>
<reference evidence="2" key="2">
    <citation type="submission" date="2020-09" db="EMBL/GenBank/DDBJ databases">
        <authorList>
            <person name="Sun Q."/>
            <person name="Kim S."/>
        </authorList>
    </citation>
    <scope>NUCLEOTIDE SEQUENCE</scope>
    <source>
        <strain evidence="2">KCTC 22169</strain>
    </source>
</reference>
<proteinExistence type="predicted"/>
<dbReference type="AlphaFoldDB" id="A0A918N6G1"/>
<comment type="caution">
    <text evidence="2">The sequence shown here is derived from an EMBL/GenBank/DDBJ whole genome shotgun (WGS) entry which is preliminary data.</text>
</comment>
<sequence length="106" mass="12135">MESLVIYNETNIYILSKLVALVRRETGHRHRLNNQDAITALIRDAAGSADERIHSYYRRFLENLTPEQLTTFKQAGIDIPRELDRKPGLIPSGQSRQFGYSTMKTG</sequence>
<evidence type="ECO:0000313" key="2">
    <source>
        <dbReference type="EMBL" id="GGX45965.1"/>
    </source>
</evidence>
<keyword evidence="3" id="KW-1185">Reference proteome</keyword>
<name>A0A918N6G1_9GAMM</name>
<evidence type="ECO:0000256" key="1">
    <source>
        <dbReference type="SAM" id="MobiDB-lite"/>
    </source>
</evidence>
<dbReference type="Proteomes" id="UP000626148">
    <property type="component" value="Unassembled WGS sequence"/>
</dbReference>
<feature type="compositionally biased region" description="Polar residues" evidence="1">
    <location>
        <begin position="92"/>
        <end position="106"/>
    </location>
</feature>
<dbReference type="EMBL" id="BMXR01000002">
    <property type="protein sequence ID" value="GGX45965.1"/>
    <property type="molecule type" value="Genomic_DNA"/>
</dbReference>
<protein>
    <submittedName>
        <fullName evidence="2">Uncharacterized protein</fullName>
    </submittedName>
</protein>
<organism evidence="2 3">
    <name type="scientific">Saccharospirillum salsuginis</name>
    <dbReference type="NCBI Taxonomy" id="418750"/>
    <lineage>
        <taxon>Bacteria</taxon>
        <taxon>Pseudomonadati</taxon>
        <taxon>Pseudomonadota</taxon>
        <taxon>Gammaproteobacteria</taxon>
        <taxon>Oceanospirillales</taxon>
        <taxon>Saccharospirillaceae</taxon>
        <taxon>Saccharospirillum</taxon>
    </lineage>
</organism>